<dbReference type="GO" id="GO:0005524">
    <property type="term" value="F:ATP binding"/>
    <property type="evidence" value="ECO:0007669"/>
    <property type="project" value="UniProtKB-KW"/>
</dbReference>
<dbReference type="InterPro" id="IPR016135">
    <property type="entry name" value="UBQ-conjugating_enzyme/RWD"/>
</dbReference>
<evidence type="ECO:0000256" key="2">
    <source>
        <dbReference type="ARBA" id="ARBA00004906"/>
    </source>
</evidence>
<keyword evidence="6" id="KW-0067">ATP-binding</keyword>
<comment type="pathway">
    <text evidence="2">Protein modification; protein ubiquitination.</text>
</comment>
<dbReference type="EMBL" id="GIBP01009465">
    <property type="protein sequence ID" value="NDV38434.1"/>
    <property type="molecule type" value="Transcribed_RNA"/>
</dbReference>
<keyword evidence="4" id="KW-0547">Nucleotide-binding</keyword>
<dbReference type="AlphaFoldDB" id="A0A6B2LN48"/>
<dbReference type="SUPFAM" id="SSF54495">
    <property type="entry name" value="UBC-like"/>
    <property type="match status" value="1"/>
</dbReference>
<protein>
    <recommendedName>
        <fullName evidence="7">UBC core domain-containing protein</fullName>
    </recommendedName>
</protein>
<organism evidence="8">
    <name type="scientific">Arcella intermedia</name>
    <dbReference type="NCBI Taxonomy" id="1963864"/>
    <lineage>
        <taxon>Eukaryota</taxon>
        <taxon>Amoebozoa</taxon>
        <taxon>Tubulinea</taxon>
        <taxon>Elardia</taxon>
        <taxon>Arcellinida</taxon>
        <taxon>Sphaerothecina</taxon>
        <taxon>Arcellidae</taxon>
        <taxon>Arcella</taxon>
    </lineage>
</organism>
<evidence type="ECO:0000313" key="8">
    <source>
        <dbReference type="EMBL" id="NDV38434.1"/>
    </source>
</evidence>
<evidence type="ECO:0000256" key="4">
    <source>
        <dbReference type="ARBA" id="ARBA00022741"/>
    </source>
</evidence>
<sequence>MKEYRDCTRDPSPNACLGPIGSNIAHWEAAILPGSESLYSGGLFLLDIKFPTDYPFKPPKIRFKTKIYHPNVCSEGCGCISMDILSDCWSPALTAARCLQGILALLDEPNPDNPMDSQTARQVYKTDRAAFNAKAKKWVLQYASSQSTPPHTTTNT</sequence>
<evidence type="ECO:0000256" key="5">
    <source>
        <dbReference type="ARBA" id="ARBA00022786"/>
    </source>
</evidence>
<dbReference type="Pfam" id="PF00179">
    <property type="entry name" value="UQ_con"/>
    <property type="match status" value="1"/>
</dbReference>
<dbReference type="FunFam" id="3.10.110.10:FF:000101">
    <property type="entry name" value="Ubiquitin-conjugating enzyme E2 D2"/>
    <property type="match status" value="1"/>
</dbReference>
<evidence type="ECO:0000259" key="7">
    <source>
        <dbReference type="PROSITE" id="PS50127"/>
    </source>
</evidence>
<feature type="domain" description="UBC core" evidence="7">
    <location>
        <begin position="1"/>
        <end position="144"/>
    </location>
</feature>
<proteinExistence type="predicted"/>
<name>A0A6B2LN48_9EUKA</name>
<keyword evidence="3" id="KW-0808">Transferase</keyword>
<dbReference type="GO" id="GO:0061631">
    <property type="term" value="F:ubiquitin conjugating enzyme activity"/>
    <property type="evidence" value="ECO:0007669"/>
    <property type="project" value="UniProtKB-EC"/>
</dbReference>
<dbReference type="PANTHER" id="PTHR24068">
    <property type="entry name" value="UBIQUITIN-CONJUGATING ENZYME E2"/>
    <property type="match status" value="1"/>
</dbReference>
<dbReference type="PROSITE" id="PS50127">
    <property type="entry name" value="UBC_2"/>
    <property type="match status" value="1"/>
</dbReference>
<reference evidence="8" key="1">
    <citation type="journal article" date="2020" name="J. Eukaryot. Microbiol.">
        <title>De novo Sequencing, Assembly and Annotation of the Transcriptome for the Free-Living Testate Amoeba Arcella intermedia.</title>
        <authorList>
            <person name="Ribeiro G.M."/>
            <person name="Porfirio-Sousa A.L."/>
            <person name="Maurer-Alcala X.X."/>
            <person name="Katz L.A."/>
            <person name="Lahr D.J.G."/>
        </authorList>
    </citation>
    <scope>NUCLEOTIDE SEQUENCE</scope>
</reference>
<dbReference type="InterPro" id="IPR000608">
    <property type="entry name" value="UBC"/>
</dbReference>
<evidence type="ECO:0000256" key="6">
    <source>
        <dbReference type="ARBA" id="ARBA00022840"/>
    </source>
</evidence>
<comment type="catalytic activity">
    <reaction evidence="1">
        <text>S-ubiquitinyl-[E1 ubiquitin-activating enzyme]-L-cysteine + [E2 ubiquitin-conjugating enzyme]-L-cysteine = [E1 ubiquitin-activating enzyme]-L-cysteine + S-ubiquitinyl-[E2 ubiquitin-conjugating enzyme]-L-cysteine.</text>
        <dbReference type="EC" id="2.3.2.23"/>
    </reaction>
</comment>
<dbReference type="SMART" id="SM00212">
    <property type="entry name" value="UBCc"/>
    <property type="match status" value="1"/>
</dbReference>
<evidence type="ECO:0000256" key="1">
    <source>
        <dbReference type="ARBA" id="ARBA00000485"/>
    </source>
</evidence>
<dbReference type="Gene3D" id="3.10.110.10">
    <property type="entry name" value="Ubiquitin Conjugating Enzyme"/>
    <property type="match status" value="1"/>
</dbReference>
<accession>A0A6B2LN48</accession>
<keyword evidence="5" id="KW-0833">Ubl conjugation pathway</keyword>
<evidence type="ECO:0000256" key="3">
    <source>
        <dbReference type="ARBA" id="ARBA00022679"/>
    </source>
</evidence>